<dbReference type="SUPFAM" id="SSF51735">
    <property type="entry name" value="NAD(P)-binding Rossmann-fold domains"/>
    <property type="match status" value="1"/>
</dbReference>
<dbReference type="EMBL" id="FRCS01000033">
    <property type="protein sequence ID" value="SHN48097.1"/>
    <property type="molecule type" value="Genomic_DNA"/>
</dbReference>
<comment type="similarity">
    <text evidence="1">Belongs to the mannitol dehydrogenase family.</text>
</comment>
<evidence type="ECO:0000313" key="10">
    <source>
        <dbReference type="Proteomes" id="UP000184440"/>
    </source>
</evidence>
<keyword evidence="4" id="KW-0560">Oxidoreductase</keyword>
<feature type="domain" description="Mannitol dehydrogenase N-terminal" evidence="7">
    <location>
        <begin position="14"/>
        <end position="255"/>
    </location>
</feature>
<dbReference type="InterPro" id="IPR008927">
    <property type="entry name" value="6-PGluconate_DH-like_C_sf"/>
</dbReference>
<dbReference type="InterPro" id="IPR013328">
    <property type="entry name" value="6PGD_dom2"/>
</dbReference>
<reference evidence="9 10" key="1">
    <citation type="submission" date="2016-11" db="EMBL/GenBank/DDBJ databases">
        <authorList>
            <person name="Jaros S."/>
            <person name="Januszkiewicz K."/>
            <person name="Wedrychowicz H."/>
        </authorList>
    </citation>
    <scope>NUCLEOTIDE SEQUENCE [LARGE SCALE GENOMIC DNA]</scope>
    <source>
        <strain evidence="9 10">DSM 46144</strain>
    </source>
</reference>
<dbReference type="PANTHER" id="PTHR43362:SF1">
    <property type="entry name" value="MANNITOL DEHYDROGENASE 2-RELATED"/>
    <property type="match status" value="1"/>
</dbReference>
<organism evidence="9 10">
    <name type="scientific">Cryptosporangium aurantiacum</name>
    <dbReference type="NCBI Taxonomy" id="134849"/>
    <lineage>
        <taxon>Bacteria</taxon>
        <taxon>Bacillati</taxon>
        <taxon>Actinomycetota</taxon>
        <taxon>Actinomycetes</taxon>
        <taxon>Cryptosporangiales</taxon>
        <taxon>Cryptosporangiaceae</taxon>
        <taxon>Cryptosporangium</taxon>
    </lineage>
</organism>
<dbReference type="InterPro" id="IPR050988">
    <property type="entry name" value="Mannitol_DH/Oxidoreductase"/>
</dbReference>
<dbReference type="InterPro" id="IPR036291">
    <property type="entry name" value="NAD(P)-bd_dom_sf"/>
</dbReference>
<dbReference type="PRINTS" id="PR00084">
    <property type="entry name" value="MTLDHDRGNASE"/>
</dbReference>
<sequence>MRRLRRQGPAPAVGVVHLGLGAFARAHLAVYTDEVDATGWGICGVTQRSATVRDQLAPQGGVYGVLTGGHVRIVGAVARVLDGSTQVAAVLDLLADPRVTVATLTVTEKGYRRTASGGLDTADPDVRADLAGRPPVTVVGRLVRGLQRRAAADAGPLTVVCCDNLPANGAAVERLVGDFCAALPSAEGDAVGSWIATHVTFPSSMVDRIVPATTDADRAEAAALTGVRDEGLVVAEPFSQWVLEDRFAAPRPPWERTGVQLTDDVTPYEVMKLRLLNGVHSTLAYLGALRGHRTIADAVADPALRTVAEGVLADLAPTVPPPSGVDLSVYGETVLARFADPGLRHTCVQVAMDGTQKLPQRLVSGVADALAAGRVPRYATLGVAAWMAYVALGRDAAGRELPLDDPRAADLASVRGRTDAAAVVDALLRLDAVFGPGLRDDVRWRDALVEDVKSLLSGSTTP</sequence>
<dbReference type="InterPro" id="IPR000669">
    <property type="entry name" value="Mannitol_DH"/>
</dbReference>
<dbReference type="STRING" id="134849.SAMN05443668_13344"/>
<dbReference type="Gene3D" id="1.10.1040.10">
    <property type="entry name" value="N-(1-d-carboxylethyl)-l-norvaline Dehydrogenase, domain 2"/>
    <property type="match status" value="1"/>
</dbReference>
<evidence type="ECO:0000259" key="8">
    <source>
        <dbReference type="Pfam" id="PF08125"/>
    </source>
</evidence>
<dbReference type="PROSITE" id="PS00974">
    <property type="entry name" value="MANNITOL_DHGENASE"/>
    <property type="match status" value="1"/>
</dbReference>
<evidence type="ECO:0000256" key="1">
    <source>
        <dbReference type="ARBA" id="ARBA00006541"/>
    </source>
</evidence>
<dbReference type="InterPro" id="IPR013131">
    <property type="entry name" value="Mannitol_DH_N"/>
</dbReference>
<proteinExistence type="inferred from homology"/>
<dbReference type="Proteomes" id="UP000184440">
    <property type="component" value="Unassembled WGS sequence"/>
</dbReference>
<dbReference type="Pfam" id="PF01232">
    <property type="entry name" value="Mannitol_dh"/>
    <property type="match status" value="1"/>
</dbReference>
<keyword evidence="10" id="KW-1185">Reference proteome</keyword>
<dbReference type="PANTHER" id="PTHR43362">
    <property type="entry name" value="MANNITOL DEHYDROGENASE DSF1-RELATED"/>
    <property type="match status" value="1"/>
</dbReference>
<dbReference type="SUPFAM" id="SSF48179">
    <property type="entry name" value="6-phosphogluconate dehydrogenase C-terminal domain-like"/>
    <property type="match status" value="1"/>
</dbReference>
<dbReference type="InterPro" id="IPR023027">
    <property type="entry name" value="Mannitol_DH_CS"/>
</dbReference>
<evidence type="ECO:0000256" key="4">
    <source>
        <dbReference type="ARBA" id="ARBA00023002"/>
    </source>
</evidence>
<comment type="catalytic activity">
    <reaction evidence="6">
        <text>D-mannitol 1-phosphate + NAD(+) = beta-D-fructose 6-phosphate + NADH + H(+)</text>
        <dbReference type="Rhea" id="RHEA:19661"/>
        <dbReference type="ChEBI" id="CHEBI:15378"/>
        <dbReference type="ChEBI" id="CHEBI:57540"/>
        <dbReference type="ChEBI" id="CHEBI:57634"/>
        <dbReference type="ChEBI" id="CHEBI:57945"/>
        <dbReference type="ChEBI" id="CHEBI:61381"/>
        <dbReference type="EC" id="1.1.1.17"/>
    </reaction>
</comment>
<dbReference type="RefSeq" id="WP_073266556.1">
    <property type="nucleotide sequence ID" value="NZ_FRCS01000033.1"/>
</dbReference>
<dbReference type="InterPro" id="IPR013118">
    <property type="entry name" value="Mannitol_DH_C"/>
</dbReference>
<dbReference type="GO" id="GO:0019594">
    <property type="term" value="P:mannitol metabolic process"/>
    <property type="evidence" value="ECO:0007669"/>
    <property type="project" value="InterPro"/>
</dbReference>
<dbReference type="AlphaFoldDB" id="A0A1M7RP26"/>
<gene>
    <name evidence="9" type="ORF">SAMN05443668_13344</name>
</gene>
<feature type="domain" description="Mannitol dehydrogenase C-terminal" evidence="8">
    <location>
        <begin position="264"/>
        <end position="455"/>
    </location>
</feature>
<accession>A0A1M7RP26</accession>
<dbReference type="EC" id="1.1.1.17" evidence="2"/>
<evidence type="ECO:0000313" key="9">
    <source>
        <dbReference type="EMBL" id="SHN48097.1"/>
    </source>
</evidence>
<evidence type="ECO:0000256" key="3">
    <source>
        <dbReference type="ARBA" id="ARBA00016219"/>
    </source>
</evidence>
<keyword evidence="5" id="KW-0520">NAD</keyword>
<dbReference type="GO" id="GO:0008926">
    <property type="term" value="F:mannitol-1-phosphate 5-dehydrogenase activity"/>
    <property type="evidence" value="ECO:0007669"/>
    <property type="project" value="UniProtKB-EC"/>
</dbReference>
<protein>
    <recommendedName>
        <fullName evidence="3">Mannitol-1-phosphate 5-dehydrogenase</fullName>
        <ecNumber evidence="2">1.1.1.17</ecNumber>
    </recommendedName>
</protein>
<evidence type="ECO:0000256" key="2">
    <source>
        <dbReference type="ARBA" id="ARBA00012939"/>
    </source>
</evidence>
<evidence type="ECO:0000256" key="6">
    <source>
        <dbReference type="ARBA" id="ARBA00048615"/>
    </source>
</evidence>
<name>A0A1M7RP26_9ACTN</name>
<evidence type="ECO:0000256" key="5">
    <source>
        <dbReference type="ARBA" id="ARBA00023027"/>
    </source>
</evidence>
<dbReference type="Pfam" id="PF08125">
    <property type="entry name" value="Mannitol_dh_C"/>
    <property type="match status" value="1"/>
</dbReference>
<dbReference type="Gene3D" id="3.40.50.720">
    <property type="entry name" value="NAD(P)-binding Rossmann-like Domain"/>
    <property type="match status" value="1"/>
</dbReference>
<evidence type="ECO:0000259" key="7">
    <source>
        <dbReference type="Pfam" id="PF01232"/>
    </source>
</evidence>